<dbReference type="EMBL" id="JAKOAV010000001">
    <property type="protein sequence ID" value="MDF9406961.1"/>
    <property type="molecule type" value="Genomic_DNA"/>
</dbReference>
<dbReference type="GO" id="GO:0016757">
    <property type="term" value="F:glycosyltransferase activity"/>
    <property type="evidence" value="ECO:0007669"/>
    <property type="project" value="UniProtKB-KW"/>
</dbReference>
<organism evidence="2 3">
    <name type="scientific">Pelotomaculum isophthalicicum JI</name>
    <dbReference type="NCBI Taxonomy" id="947010"/>
    <lineage>
        <taxon>Bacteria</taxon>
        <taxon>Bacillati</taxon>
        <taxon>Bacillota</taxon>
        <taxon>Clostridia</taxon>
        <taxon>Eubacteriales</taxon>
        <taxon>Desulfotomaculaceae</taxon>
        <taxon>Pelotomaculum</taxon>
    </lineage>
</organism>
<gene>
    <name evidence="2" type="ORF">L7E55_01060</name>
</gene>
<dbReference type="Proteomes" id="UP001154312">
    <property type="component" value="Unassembled WGS sequence"/>
</dbReference>
<evidence type="ECO:0000259" key="1">
    <source>
        <dbReference type="Pfam" id="PF13439"/>
    </source>
</evidence>
<dbReference type="EC" id="2.4.-.-" evidence="2"/>
<evidence type="ECO:0000313" key="3">
    <source>
        <dbReference type="Proteomes" id="UP001154312"/>
    </source>
</evidence>
<dbReference type="Pfam" id="PF13692">
    <property type="entry name" value="Glyco_trans_1_4"/>
    <property type="match status" value="1"/>
</dbReference>
<dbReference type="AlphaFoldDB" id="A0A9X4H0R3"/>
<comment type="caution">
    <text evidence="2">The sequence shown here is derived from an EMBL/GenBank/DDBJ whole genome shotgun (WGS) entry which is preliminary data.</text>
</comment>
<name>A0A9X4H0R3_9FIRM</name>
<evidence type="ECO:0000313" key="2">
    <source>
        <dbReference type="EMBL" id="MDF9406961.1"/>
    </source>
</evidence>
<proteinExistence type="predicted"/>
<dbReference type="RefSeq" id="WP_277442106.1">
    <property type="nucleotide sequence ID" value="NZ_JAKOAV010000001.1"/>
</dbReference>
<keyword evidence="2" id="KW-0808">Transferase</keyword>
<dbReference type="Pfam" id="PF13439">
    <property type="entry name" value="Glyco_transf_4"/>
    <property type="match status" value="1"/>
</dbReference>
<feature type="domain" description="Glycosyltransferase subfamily 4-like N-terminal" evidence="1">
    <location>
        <begin position="15"/>
        <end position="166"/>
    </location>
</feature>
<protein>
    <submittedName>
        <fullName evidence="2">Glycosyltransferase</fullName>
        <ecNumber evidence="2">2.4.-.-</ecNumber>
    </submittedName>
</protein>
<reference evidence="2" key="1">
    <citation type="submission" date="2022-02" db="EMBL/GenBank/DDBJ databases">
        <authorList>
            <person name="Leng L."/>
        </authorList>
    </citation>
    <scope>NUCLEOTIDE SEQUENCE</scope>
    <source>
        <strain evidence="2">JI</strain>
    </source>
</reference>
<sequence length="374" mass="41111">MAPVTVLITLMSLEIGGAETHAVVLARHLKELGYRVIMASAGGVFEKTIAGYGIKHYRLPLDNSRLHSLYRSVVGIRSIIKSESVNLVHAHARIPAFVSDLASRLTGIHMITTAHAMFTTGFFLRYLSRWGEKTIVVSSDIKEHMIKFFGLAESNIILIPNGIDIENFDPALPVGGFADLKGGSDKTLIFYVSRLDDLLAPVVINLIKACDRLYDEFPFIRLLIAGDGKCAWKVADRARVVNARTGADLIRLLGARTDINKIMATADLIVGVSRVALEAMASGRNVILAGGEGYGGLIQEGSLPLFVNDNFTGRQFNNKATVQDFENTIREFLCLPVESKRHMSLLLREFIVENYSSARMAKETAGVYEKVLNT</sequence>
<dbReference type="SUPFAM" id="SSF53756">
    <property type="entry name" value="UDP-Glycosyltransferase/glycogen phosphorylase"/>
    <property type="match status" value="1"/>
</dbReference>
<keyword evidence="3" id="KW-1185">Reference proteome</keyword>
<keyword evidence="2" id="KW-0328">Glycosyltransferase</keyword>
<dbReference type="PANTHER" id="PTHR12526">
    <property type="entry name" value="GLYCOSYLTRANSFERASE"/>
    <property type="match status" value="1"/>
</dbReference>
<dbReference type="Gene3D" id="3.40.50.2000">
    <property type="entry name" value="Glycogen Phosphorylase B"/>
    <property type="match status" value="2"/>
</dbReference>
<accession>A0A9X4H0R3</accession>
<dbReference type="InterPro" id="IPR028098">
    <property type="entry name" value="Glyco_trans_4-like_N"/>
</dbReference>